<keyword evidence="2" id="KW-1133">Transmembrane helix</keyword>
<organism evidence="4 5">
    <name type="scientific">Propioniciclava tarda</name>
    <dbReference type="NCBI Taxonomy" id="433330"/>
    <lineage>
        <taxon>Bacteria</taxon>
        <taxon>Bacillati</taxon>
        <taxon>Actinomycetota</taxon>
        <taxon>Actinomycetes</taxon>
        <taxon>Propionibacteriales</taxon>
        <taxon>Propionibacteriaceae</taxon>
        <taxon>Propioniciclava</taxon>
    </lineage>
</organism>
<dbReference type="Proteomes" id="UP000291933">
    <property type="component" value="Unassembled WGS sequence"/>
</dbReference>
<feature type="domain" description="YdbS-like PH" evidence="3">
    <location>
        <begin position="430"/>
        <end position="477"/>
    </location>
</feature>
<keyword evidence="2" id="KW-0812">Transmembrane</keyword>
<dbReference type="Pfam" id="PF03703">
    <property type="entry name" value="bPH_2"/>
    <property type="match status" value="2"/>
</dbReference>
<feature type="region of interest" description="Disordered" evidence="1">
    <location>
        <begin position="507"/>
        <end position="529"/>
    </location>
</feature>
<dbReference type="PANTHER" id="PTHR34473">
    <property type="entry name" value="UPF0699 TRANSMEMBRANE PROTEIN YDBS"/>
    <property type="match status" value="1"/>
</dbReference>
<feature type="domain" description="YdbS-like PH" evidence="3">
    <location>
        <begin position="135"/>
        <end position="212"/>
    </location>
</feature>
<gene>
    <name evidence="4" type="ORF">ET996_07765</name>
</gene>
<protein>
    <recommendedName>
        <fullName evidence="3">YdbS-like PH domain-containing protein</fullName>
    </recommendedName>
</protein>
<evidence type="ECO:0000256" key="2">
    <source>
        <dbReference type="SAM" id="Phobius"/>
    </source>
</evidence>
<comment type="caution">
    <text evidence="4">The sequence shown here is derived from an EMBL/GenBank/DDBJ whole genome shotgun (WGS) entry which is preliminary data.</text>
</comment>
<dbReference type="AlphaFoldDB" id="A0A4Q9KKN1"/>
<dbReference type="EMBL" id="SDMR01000008">
    <property type="protein sequence ID" value="TBT94904.1"/>
    <property type="molecule type" value="Genomic_DNA"/>
</dbReference>
<feature type="region of interest" description="Disordered" evidence="1">
    <location>
        <begin position="1"/>
        <end position="69"/>
    </location>
</feature>
<dbReference type="PANTHER" id="PTHR34473:SF2">
    <property type="entry name" value="UPF0699 TRANSMEMBRANE PROTEIN YDBT"/>
    <property type="match status" value="1"/>
</dbReference>
<keyword evidence="5" id="KW-1185">Reference proteome</keyword>
<dbReference type="InterPro" id="IPR005182">
    <property type="entry name" value="YdbS-like_PH"/>
</dbReference>
<dbReference type="OrthoDB" id="3190163at2"/>
<evidence type="ECO:0000313" key="5">
    <source>
        <dbReference type="Proteomes" id="UP000291933"/>
    </source>
</evidence>
<name>A0A4Q9KKN1_PROTD</name>
<feature type="transmembrane region" description="Helical" evidence="2">
    <location>
        <begin position="77"/>
        <end position="95"/>
    </location>
</feature>
<sequence length="529" mass="57419">MTPSDSMPEFLPPDAAGVRSPAEQVHGAVPEQRPTDAGRPDFAADRASAWPAEKPTEDGAAPAASGSVLTEERPHPLTPIVQVWVWLVAMVIFFGRQFIENRGEIIPADLGRFPWWLLIVGAVGLVSVAWNLWTWWTTRFIATASEFRVEHKGVEHESKRIAYQRIQSVDVTQRFAARLLGMAEVTIDVGGDAPVRLQYLSRTRAVELRDFLMRRAHGLTPSTAAAAAGTSAWDDRGVHDRVLLTVPAGELVLGAALSHELLLLVLAAAIPLVIGVVTATPLLIGGGILPIAISIASFLSSRVLGQFRYTLAQTPAGLRITRGLTSLTSETVPVHRVQAIRIHEPVLWRLIGRARVDLSFLGLRGITTNEDGAGASSIMLPIGNRQAVDVALRALWPDVDLDAIALRPGPRAARWISPLGWRFIACGWDARVLVVRSGWLTRTTWVVPHARVQSVRTTTGPVRRKLGIATIEVHTSDVFRAATTVMAEPAASEFAFAELDRARQSRQRAMPTLDTPAEGASESLGFSHG</sequence>
<feature type="transmembrane region" description="Helical" evidence="2">
    <location>
        <begin position="251"/>
        <end position="274"/>
    </location>
</feature>
<evidence type="ECO:0000259" key="3">
    <source>
        <dbReference type="Pfam" id="PF03703"/>
    </source>
</evidence>
<evidence type="ECO:0000256" key="1">
    <source>
        <dbReference type="SAM" id="MobiDB-lite"/>
    </source>
</evidence>
<feature type="compositionally biased region" description="Basic and acidic residues" evidence="1">
    <location>
        <begin position="33"/>
        <end position="44"/>
    </location>
</feature>
<proteinExistence type="predicted"/>
<reference evidence="4 5" key="1">
    <citation type="submission" date="2019-01" db="EMBL/GenBank/DDBJ databases">
        <title>Lactibacter flavus gen. nov., sp. nov., a novel bacterium of the family Propionibacteriaceae isolated from raw milk and dairy products.</title>
        <authorList>
            <person name="Huptas C."/>
            <person name="Wenning M."/>
            <person name="Breitenwieser F."/>
            <person name="Doll E."/>
            <person name="Von Neubeck M."/>
            <person name="Busse H.-J."/>
            <person name="Scherer S."/>
        </authorList>
    </citation>
    <scope>NUCLEOTIDE SEQUENCE [LARGE SCALE GENOMIC DNA]</scope>
    <source>
        <strain evidence="4 5">DSM 22130</strain>
    </source>
</reference>
<dbReference type="RefSeq" id="WP_131171993.1">
    <property type="nucleotide sequence ID" value="NZ_FXTL01000007.1"/>
</dbReference>
<evidence type="ECO:0000313" key="4">
    <source>
        <dbReference type="EMBL" id="TBT94904.1"/>
    </source>
</evidence>
<keyword evidence="2" id="KW-0472">Membrane</keyword>
<accession>A0A4Q9KKN1</accession>
<feature type="transmembrane region" description="Helical" evidence="2">
    <location>
        <begin position="115"/>
        <end position="133"/>
    </location>
</feature>